<dbReference type="InterPro" id="IPR000189">
    <property type="entry name" value="Transglyc_AS"/>
</dbReference>
<dbReference type="GO" id="GO:0016020">
    <property type="term" value="C:membrane"/>
    <property type="evidence" value="ECO:0007669"/>
    <property type="project" value="InterPro"/>
</dbReference>
<dbReference type="GO" id="GO:0016798">
    <property type="term" value="F:hydrolase activity, acting on glycosyl bonds"/>
    <property type="evidence" value="ECO:0007669"/>
    <property type="project" value="UniProtKB-KW"/>
</dbReference>
<comment type="similarity">
    <text evidence="1">Belongs to the transglycosylase Slt family.</text>
</comment>
<reference evidence="3 4" key="1">
    <citation type="journal article" date="2017" name="Environ. Microbiol.">
        <title>Genomic and physiological analyses of 'Reinekea forsetii' reveal a versatile opportunistic lifestyle during spring algae blooms.</title>
        <authorList>
            <person name="Avci B."/>
            <person name="Hahnke R.L."/>
            <person name="Chafee M."/>
            <person name="Fischer T."/>
            <person name="Gruber-Vodicka H."/>
            <person name="Tegetmeyer H.E."/>
            <person name="Harder J."/>
            <person name="Fuchs B.M."/>
            <person name="Amann R.I."/>
            <person name="Teeling H."/>
        </authorList>
    </citation>
    <scope>NUCLEOTIDE SEQUENCE [LARGE SCALE GENOMIC DNA]</scope>
    <source>
        <strain evidence="3 4">Hel1_31_D35</strain>
    </source>
</reference>
<keyword evidence="3" id="KW-0378">Hydrolase</keyword>
<dbReference type="InterPro" id="IPR023346">
    <property type="entry name" value="Lysozyme-like_dom_sf"/>
</dbReference>
<dbReference type="Pfam" id="PF01464">
    <property type="entry name" value="SLT"/>
    <property type="match status" value="1"/>
</dbReference>
<name>A0A2K8KSK2_9GAMM</name>
<dbReference type="CDD" id="cd16894">
    <property type="entry name" value="MltD-like"/>
    <property type="match status" value="1"/>
</dbReference>
<feature type="domain" description="LysM" evidence="2">
    <location>
        <begin position="571"/>
        <end position="615"/>
    </location>
</feature>
<dbReference type="Pfam" id="PF01476">
    <property type="entry name" value="LysM"/>
    <property type="match status" value="3"/>
</dbReference>
<dbReference type="PROSITE" id="PS51782">
    <property type="entry name" value="LYSM"/>
    <property type="match status" value="3"/>
</dbReference>
<dbReference type="KEGG" id="rfo:REIFOR_01712"/>
<dbReference type="GO" id="GO:0000270">
    <property type="term" value="P:peptidoglycan metabolic process"/>
    <property type="evidence" value="ECO:0007669"/>
    <property type="project" value="InterPro"/>
</dbReference>
<accession>A0A2K8KSK2</accession>
<evidence type="ECO:0000313" key="3">
    <source>
        <dbReference type="EMBL" id="ATX76851.1"/>
    </source>
</evidence>
<dbReference type="EC" id="3.2.1.-" evidence="3"/>
<dbReference type="InterPro" id="IPR036779">
    <property type="entry name" value="LysM_dom_sf"/>
</dbReference>
<organism evidence="3 4">
    <name type="scientific">Reinekea forsetii</name>
    <dbReference type="NCBI Taxonomy" id="1336806"/>
    <lineage>
        <taxon>Bacteria</taxon>
        <taxon>Pseudomonadati</taxon>
        <taxon>Pseudomonadota</taxon>
        <taxon>Gammaproteobacteria</taxon>
        <taxon>Oceanospirillales</taxon>
        <taxon>Saccharospirillaceae</taxon>
        <taxon>Reinekea</taxon>
    </lineage>
</organism>
<evidence type="ECO:0000259" key="2">
    <source>
        <dbReference type="PROSITE" id="PS51782"/>
    </source>
</evidence>
<dbReference type="CDD" id="cd00118">
    <property type="entry name" value="LysM"/>
    <property type="match status" value="3"/>
</dbReference>
<dbReference type="Proteomes" id="UP000229757">
    <property type="component" value="Chromosome"/>
</dbReference>
<feature type="domain" description="LysM" evidence="2">
    <location>
        <begin position="426"/>
        <end position="469"/>
    </location>
</feature>
<dbReference type="Gene3D" id="3.10.350.10">
    <property type="entry name" value="LysM domain"/>
    <property type="match status" value="3"/>
</dbReference>
<dbReference type="SUPFAM" id="SSF53955">
    <property type="entry name" value="Lysozyme-like"/>
    <property type="match status" value="1"/>
</dbReference>
<keyword evidence="4" id="KW-1185">Reference proteome</keyword>
<evidence type="ECO:0000313" key="4">
    <source>
        <dbReference type="Proteomes" id="UP000229757"/>
    </source>
</evidence>
<dbReference type="Gene3D" id="1.10.530.10">
    <property type="match status" value="1"/>
</dbReference>
<dbReference type="AlphaFoldDB" id="A0A2K8KSK2"/>
<proteinExistence type="inferred from homology"/>
<dbReference type="PROSITE" id="PS00922">
    <property type="entry name" value="TRANSGLYCOSYLASE"/>
    <property type="match status" value="1"/>
</dbReference>
<dbReference type="InterPro" id="IPR008258">
    <property type="entry name" value="Transglycosylase_SLT_dom_1"/>
</dbReference>
<dbReference type="SMART" id="SM00257">
    <property type="entry name" value="LysM"/>
    <property type="match status" value="3"/>
</dbReference>
<dbReference type="SUPFAM" id="SSF54106">
    <property type="entry name" value="LysM domain"/>
    <property type="match status" value="3"/>
</dbReference>
<dbReference type="PANTHER" id="PTHR33734">
    <property type="entry name" value="LYSM DOMAIN-CONTAINING GPI-ANCHORED PROTEIN 2"/>
    <property type="match status" value="1"/>
</dbReference>
<protein>
    <submittedName>
        <fullName evidence="3">Membrane-bound lytic murein transglycosylase D, CBM50 (3x), GH23 family</fullName>
        <ecNumber evidence="3">3.2.1.-</ecNumber>
    </submittedName>
</protein>
<sequence length="621" mass="70123">MPDSGRIPCYLKQRKIELSPIYPFVSINCCDSMILIKKITTLGASLLLTACNLIPVERVSQEAQIAPITASINTPAIVTAPAIQTTQTIEPAEQTSPIQANVTSDPSQEALAQTLRRIQSTILLANITQSEPFWHLPLDLTRPDPYAQYPDDLYQVIRRNLHFNLEIDDKRVASQLKWYASHQNYLNRVSERASRYMFHIVAELQARDMPMDLALLPIVESAFDPFAYSHGRASGMWQFIPSTGLMFGLKQDWWYDGRRDVVESTRAALDYLTHLNKMFDGDWLLALASYNSGPGTVRKAQRKNRRAGKATDFWHLDLPRETEAYVPKMIALATLFKNPEAYGVVLPEVSTEPFFKIVQTGGQIDLAQAAALAKMELSDLYMLNPGYNRWATDPDGPHQLLVFTDREQIFNDNIAQLPSNQRLTWDRYSIVNGDSLITIARKFNVTVSVIKDVNGLKGNLIRAGDKLMIPVASENDNFYALSADSRLKVKQDALGSSDLTRIDHRITYGDTFWDLSMKYNVSVKSLAKWNNMAPRDLLMPGQLLVVWVKPNRVTSASASASADQRKIVRKVGYVVRNGDSLYRIADKFNVRISDIQKWNVVSKYLQPGDRLTLYVDVTNIN</sequence>
<dbReference type="PANTHER" id="PTHR33734:SF22">
    <property type="entry name" value="MEMBRANE-BOUND LYTIC MUREIN TRANSGLYCOSYLASE D"/>
    <property type="match status" value="1"/>
</dbReference>
<dbReference type="EMBL" id="CP011797">
    <property type="protein sequence ID" value="ATX76851.1"/>
    <property type="molecule type" value="Genomic_DNA"/>
</dbReference>
<gene>
    <name evidence="3" type="ORF">REIFOR_01712</name>
</gene>
<dbReference type="GO" id="GO:0008932">
    <property type="term" value="F:lytic endotransglycosylase activity"/>
    <property type="evidence" value="ECO:0007669"/>
    <property type="project" value="TreeGrafter"/>
</dbReference>
<dbReference type="InterPro" id="IPR018392">
    <property type="entry name" value="LysM"/>
</dbReference>
<feature type="domain" description="LysM" evidence="2">
    <location>
        <begin position="502"/>
        <end position="546"/>
    </location>
</feature>
<keyword evidence="3" id="KW-0326">Glycosidase</keyword>
<evidence type="ECO:0000256" key="1">
    <source>
        <dbReference type="ARBA" id="ARBA00007734"/>
    </source>
</evidence>